<protein>
    <submittedName>
        <fullName evidence="3">Uncharacterized protein</fullName>
    </submittedName>
</protein>
<evidence type="ECO:0000313" key="3">
    <source>
        <dbReference type="EMBL" id="GJT70117.1"/>
    </source>
</evidence>
<feature type="compositionally biased region" description="Low complexity" evidence="2">
    <location>
        <begin position="229"/>
        <end position="241"/>
    </location>
</feature>
<feature type="region of interest" description="Disordered" evidence="2">
    <location>
        <begin position="155"/>
        <end position="208"/>
    </location>
</feature>
<sequence>MHNNIMAAGSRDRPPMLATGRYAQWRSRFLRYIDTRPNGDALRKCILKGPYTPTIVTTPAVPATKNSPAVPEQTTVKICREAIERLQQGFIIFKISWTNQQHKLDEVSYHKLFDILKQYQKEVNELRAERMAKNANPLALVATAQTLQDTYYQSSKSHKSYAPTSKASLPTRSHATTRYKGKEIAKPITPPSESASEEDSDPEQAQRDKDMQKNLALIAKYFKKIYKPTNNNLRTSSNTRNKNVDTTPRYKNDNQTGQFRNQRAVNVAGARETVGGQVKDSTYHKEKMLLCKQAEKRVNFKRHKSGLGSRKWMKEIDEQDETVDSNVILTQRICVISDIQSMTKMIVECDDEIQELKRANATLTQELTECKSILAKTSRTLRESNSIWDSCLVLLQNKQNEFERYKAFNDRTVDYDKLERKLNETLGLLAQKEIDIKEGLKVKAYEISVLKRSTRTLVQTESFNKVTLRRSCQRENKGHNRFEA</sequence>
<comment type="caution">
    <text evidence="3">The sequence shown here is derived from an EMBL/GenBank/DDBJ whole genome shotgun (WGS) entry which is preliminary data.</text>
</comment>
<feature type="coiled-coil region" evidence="1">
    <location>
        <begin position="339"/>
        <end position="373"/>
    </location>
</feature>
<name>A0ABQ5G5K5_9ASTR</name>
<feature type="region of interest" description="Disordered" evidence="2">
    <location>
        <begin position="229"/>
        <end position="255"/>
    </location>
</feature>
<keyword evidence="4" id="KW-1185">Reference proteome</keyword>
<keyword evidence="1" id="KW-0175">Coiled coil</keyword>
<gene>
    <name evidence="3" type="ORF">Tco_1029403</name>
</gene>
<proteinExistence type="predicted"/>
<reference evidence="3" key="1">
    <citation type="journal article" date="2022" name="Int. J. Mol. Sci.">
        <title>Draft Genome of Tanacetum Coccineum: Genomic Comparison of Closely Related Tanacetum-Family Plants.</title>
        <authorList>
            <person name="Yamashiro T."/>
            <person name="Shiraishi A."/>
            <person name="Nakayama K."/>
            <person name="Satake H."/>
        </authorList>
    </citation>
    <scope>NUCLEOTIDE SEQUENCE</scope>
</reference>
<organism evidence="3 4">
    <name type="scientific">Tanacetum coccineum</name>
    <dbReference type="NCBI Taxonomy" id="301880"/>
    <lineage>
        <taxon>Eukaryota</taxon>
        <taxon>Viridiplantae</taxon>
        <taxon>Streptophyta</taxon>
        <taxon>Embryophyta</taxon>
        <taxon>Tracheophyta</taxon>
        <taxon>Spermatophyta</taxon>
        <taxon>Magnoliopsida</taxon>
        <taxon>eudicotyledons</taxon>
        <taxon>Gunneridae</taxon>
        <taxon>Pentapetalae</taxon>
        <taxon>asterids</taxon>
        <taxon>campanulids</taxon>
        <taxon>Asterales</taxon>
        <taxon>Asteraceae</taxon>
        <taxon>Asteroideae</taxon>
        <taxon>Anthemideae</taxon>
        <taxon>Anthemidinae</taxon>
        <taxon>Tanacetum</taxon>
    </lineage>
</organism>
<dbReference type="Proteomes" id="UP001151760">
    <property type="component" value="Unassembled WGS sequence"/>
</dbReference>
<dbReference type="EMBL" id="BQNB010018048">
    <property type="protein sequence ID" value="GJT70117.1"/>
    <property type="molecule type" value="Genomic_DNA"/>
</dbReference>
<evidence type="ECO:0000256" key="2">
    <source>
        <dbReference type="SAM" id="MobiDB-lite"/>
    </source>
</evidence>
<reference evidence="3" key="2">
    <citation type="submission" date="2022-01" db="EMBL/GenBank/DDBJ databases">
        <authorList>
            <person name="Yamashiro T."/>
            <person name="Shiraishi A."/>
            <person name="Satake H."/>
            <person name="Nakayama K."/>
        </authorList>
    </citation>
    <scope>NUCLEOTIDE SEQUENCE</scope>
</reference>
<evidence type="ECO:0000256" key="1">
    <source>
        <dbReference type="SAM" id="Coils"/>
    </source>
</evidence>
<accession>A0ABQ5G5K5</accession>
<feature type="coiled-coil region" evidence="1">
    <location>
        <begin position="109"/>
        <end position="136"/>
    </location>
</feature>
<feature type="compositionally biased region" description="Polar residues" evidence="2">
    <location>
        <begin position="162"/>
        <end position="176"/>
    </location>
</feature>
<evidence type="ECO:0000313" key="4">
    <source>
        <dbReference type="Proteomes" id="UP001151760"/>
    </source>
</evidence>